<dbReference type="InterPro" id="IPR015421">
    <property type="entry name" value="PyrdxlP-dep_Trfase_major"/>
</dbReference>
<dbReference type="InterPro" id="IPR000653">
    <property type="entry name" value="DegT/StrS_aminotransferase"/>
</dbReference>
<evidence type="ECO:0000256" key="3">
    <source>
        <dbReference type="RuleBase" id="RU004508"/>
    </source>
</evidence>
<evidence type="ECO:0000313" key="4">
    <source>
        <dbReference type="EMBL" id="ATD05808.1"/>
    </source>
</evidence>
<evidence type="ECO:0000313" key="5">
    <source>
        <dbReference type="Proteomes" id="UP000016521"/>
    </source>
</evidence>
<dbReference type="EMBL" id="CP011924">
    <property type="protein sequence ID" value="ATD05808.1"/>
    <property type="molecule type" value="Genomic_DNA"/>
</dbReference>
<keyword evidence="1 3" id="KW-0663">Pyridoxal phosphate</keyword>
<name>A0ABN5C879_PSEO7</name>
<sequence>MSKQPLAILGGNPVRTTPMPARKAFGTSEIDALNKVIAHYQHSESDPPYGGDFEQAYCNAFSEYMGGGYSVAVATGTASVFVALAALMLPQGQEVILSPVTDSGPLASIIHQGYVPVIADAAEDSYNSTWEQIEPLITDKTGAIILVHCAGIPTDVETIVTQAHQRGIKVIEDCSQAPGARWNGQKVGGFGDIMATSTMYRKNIAAPGSGGIVYTKNQSLYHMALAHADRGKPVWQEGYAERDPSLNLFPALNWNTNELSCAVAHASLSRLDETITARNAVQNALIEWINTQSTCCYVARFSGSASPFFLQVFIREETLSVDKLTFCQALQAEGVDLNPDYKFLISDWKWALPYIKPPLSTPNTVSARDRSFNLYLNEQYTQQEVTDICAAIVKVEQHYAK</sequence>
<dbReference type="PANTHER" id="PTHR30244">
    <property type="entry name" value="TRANSAMINASE"/>
    <property type="match status" value="1"/>
</dbReference>
<dbReference type="Proteomes" id="UP000016521">
    <property type="component" value="Chromosome I"/>
</dbReference>
<dbReference type="PIRSF" id="PIRSF000390">
    <property type="entry name" value="PLP_StrS"/>
    <property type="match status" value="1"/>
</dbReference>
<comment type="similarity">
    <text evidence="2 3">Belongs to the DegT/DnrJ/EryC1 family.</text>
</comment>
<dbReference type="Pfam" id="PF01041">
    <property type="entry name" value="DegT_DnrJ_EryC1"/>
    <property type="match status" value="1"/>
</dbReference>
<evidence type="ECO:0000256" key="1">
    <source>
        <dbReference type="ARBA" id="ARBA00022898"/>
    </source>
</evidence>
<proteinExistence type="inferred from homology"/>
<organism evidence="4 5">
    <name type="scientific">Pseudoalteromonas piscicida</name>
    <dbReference type="NCBI Taxonomy" id="43662"/>
    <lineage>
        <taxon>Bacteria</taxon>
        <taxon>Pseudomonadati</taxon>
        <taxon>Pseudomonadota</taxon>
        <taxon>Gammaproteobacteria</taxon>
        <taxon>Alteromonadales</taxon>
        <taxon>Pseudoalteromonadaceae</taxon>
        <taxon>Pseudoalteromonas</taxon>
    </lineage>
</organism>
<dbReference type="PANTHER" id="PTHR30244:SF34">
    <property type="entry name" value="DTDP-4-AMINO-4,6-DIDEOXYGALACTOSE TRANSAMINASE"/>
    <property type="match status" value="1"/>
</dbReference>
<dbReference type="Gene3D" id="3.90.1150.10">
    <property type="entry name" value="Aspartate Aminotransferase, domain 1"/>
    <property type="match status" value="1"/>
</dbReference>
<evidence type="ECO:0008006" key="6">
    <source>
        <dbReference type="Google" id="ProtNLM"/>
    </source>
</evidence>
<reference evidence="4 5" key="1">
    <citation type="submission" date="2015-06" db="EMBL/GenBank/DDBJ databases">
        <authorList>
            <person name="Xie B.-B."/>
            <person name="Rong J.-C."/>
            <person name="Qin Q.-L."/>
            <person name="Zhang Y.-Z."/>
        </authorList>
    </citation>
    <scope>NUCLEOTIDE SEQUENCE [LARGE SCALE GENOMIC DNA]</scope>
    <source>
        <strain evidence="4 5">JCM 20779</strain>
    </source>
</reference>
<protein>
    <recommendedName>
        <fullName evidence="6">Glutamine--scyllo-inositol aminotransferase</fullName>
    </recommendedName>
</protein>
<dbReference type="SUPFAM" id="SSF53383">
    <property type="entry name" value="PLP-dependent transferases"/>
    <property type="match status" value="1"/>
</dbReference>
<dbReference type="InterPro" id="IPR015422">
    <property type="entry name" value="PyrdxlP-dep_Trfase_small"/>
</dbReference>
<dbReference type="InterPro" id="IPR015424">
    <property type="entry name" value="PyrdxlP-dep_Trfase"/>
</dbReference>
<evidence type="ECO:0000256" key="2">
    <source>
        <dbReference type="ARBA" id="ARBA00037999"/>
    </source>
</evidence>
<accession>A0ABN5C879</accession>
<gene>
    <name evidence="4" type="ORF">PPIS_a0529</name>
</gene>
<keyword evidence="5" id="KW-1185">Reference proteome</keyword>
<dbReference type="Gene3D" id="3.40.640.10">
    <property type="entry name" value="Type I PLP-dependent aspartate aminotransferase-like (Major domain)"/>
    <property type="match status" value="1"/>
</dbReference>
<dbReference type="RefSeq" id="WP_010369229.1">
    <property type="nucleotide sequence ID" value="NZ_CP011924.1"/>
</dbReference>